<dbReference type="Proteomes" id="UP001155241">
    <property type="component" value="Unassembled WGS sequence"/>
</dbReference>
<keyword evidence="5 9" id="KW-0406">Ion transport</keyword>
<name>A0A9X2FGS6_9BACT</name>
<dbReference type="Pfam" id="PF02823">
    <property type="entry name" value="ATP-synt_DE_N"/>
    <property type="match status" value="1"/>
</dbReference>
<evidence type="ECO:0000256" key="5">
    <source>
        <dbReference type="ARBA" id="ARBA00023065"/>
    </source>
</evidence>
<dbReference type="PANTHER" id="PTHR13822:SF10">
    <property type="entry name" value="ATP SYNTHASE EPSILON CHAIN, CHLOROPLASTIC"/>
    <property type="match status" value="1"/>
</dbReference>
<reference evidence="12" key="1">
    <citation type="submission" date="2022-06" db="EMBL/GenBank/DDBJ databases">
        <title>Aeoliella straminimaris, a novel planctomycete from sediments.</title>
        <authorList>
            <person name="Vitorino I.R."/>
            <person name="Lage O.M."/>
        </authorList>
    </citation>
    <scope>NUCLEOTIDE SEQUENCE</scope>
    <source>
        <strain evidence="12">ICT_H6.2</strain>
    </source>
</reference>
<dbReference type="SUPFAM" id="SSF51344">
    <property type="entry name" value="Epsilon subunit of F1F0-ATP synthase N-terminal domain"/>
    <property type="match status" value="1"/>
</dbReference>
<dbReference type="InterPro" id="IPR036771">
    <property type="entry name" value="ATPsynth_dsu/esu_N"/>
</dbReference>
<dbReference type="RefSeq" id="WP_252856265.1">
    <property type="nucleotide sequence ID" value="NZ_JAMXLR010000095.1"/>
</dbReference>
<proteinExistence type="inferred from homology"/>
<evidence type="ECO:0000256" key="1">
    <source>
        <dbReference type="ARBA" id="ARBA00003543"/>
    </source>
</evidence>
<feature type="domain" description="ATP synthase F1 complex delta/epsilon subunit N-terminal" evidence="11">
    <location>
        <begin position="11"/>
        <end position="89"/>
    </location>
</feature>
<evidence type="ECO:0000256" key="7">
    <source>
        <dbReference type="ARBA" id="ARBA00023196"/>
    </source>
</evidence>
<organism evidence="12 13">
    <name type="scientific">Aeoliella straminimaris</name>
    <dbReference type="NCBI Taxonomy" id="2954799"/>
    <lineage>
        <taxon>Bacteria</taxon>
        <taxon>Pseudomonadati</taxon>
        <taxon>Planctomycetota</taxon>
        <taxon>Planctomycetia</taxon>
        <taxon>Pirellulales</taxon>
        <taxon>Lacipirellulaceae</taxon>
        <taxon>Aeoliella</taxon>
    </lineage>
</organism>
<evidence type="ECO:0000256" key="8">
    <source>
        <dbReference type="ARBA" id="ARBA00023310"/>
    </source>
</evidence>
<dbReference type="GO" id="GO:0005886">
    <property type="term" value="C:plasma membrane"/>
    <property type="evidence" value="ECO:0007669"/>
    <property type="project" value="UniProtKB-SubCell"/>
</dbReference>
<evidence type="ECO:0000256" key="10">
    <source>
        <dbReference type="RuleBase" id="RU003656"/>
    </source>
</evidence>
<keyword evidence="9" id="KW-0375">Hydrogen ion transport</keyword>
<dbReference type="HAMAP" id="MF_00530">
    <property type="entry name" value="ATP_synth_epsil_bac"/>
    <property type="match status" value="1"/>
</dbReference>
<evidence type="ECO:0000256" key="2">
    <source>
        <dbReference type="ARBA" id="ARBA00004184"/>
    </source>
</evidence>
<comment type="function">
    <text evidence="1 9">Produces ATP from ADP in the presence of a proton gradient across the membrane.</text>
</comment>
<gene>
    <name evidence="9 12" type="primary">atpC</name>
    <name evidence="12" type="ORF">NG895_30020</name>
</gene>
<evidence type="ECO:0000313" key="12">
    <source>
        <dbReference type="EMBL" id="MCO6048153.1"/>
    </source>
</evidence>
<accession>A0A9X2FGS6</accession>
<dbReference type="CDD" id="cd12152">
    <property type="entry name" value="F1-ATPase_delta"/>
    <property type="match status" value="1"/>
</dbReference>
<keyword evidence="7 9" id="KW-0139">CF(1)</keyword>
<dbReference type="AlphaFoldDB" id="A0A9X2FGS6"/>
<comment type="subunit">
    <text evidence="9 10">F-type ATPases have 2 components, CF(1) - the catalytic core - and CF(0) - the membrane proton channel. CF(1) has five subunits: alpha(3), beta(3), gamma(1), delta(1), epsilon(1). CF(0) has three main subunits: a, b and c.</text>
</comment>
<keyword evidence="8 9" id="KW-0066">ATP synthesis</keyword>
<dbReference type="GO" id="GO:0046933">
    <property type="term" value="F:proton-transporting ATP synthase activity, rotational mechanism"/>
    <property type="evidence" value="ECO:0007669"/>
    <property type="project" value="UniProtKB-UniRule"/>
</dbReference>
<protein>
    <recommendedName>
        <fullName evidence="9">ATP synthase epsilon chain</fullName>
    </recommendedName>
    <alternativeName>
        <fullName evidence="9">ATP synthase F1 sector epsilon subunit</fullName>
    </alternativeName>
    <alternativeName>
        <fullName evidence="9">F-ATPase epsilon subunit</fullName>
    </alternativeName>
</protein>
<sequence>MADPANNSTNMKLVVVTPEATVLDVTAEFLVVPLYDGELGIARNHAPMIGRLGFGELRYRNGGQTASYYVDGGFVQVQDNMVSVLTNRALAAEEIDAAAAEAQLSEAIASKTTNAQQMAIRERLMLQARAQKRMASKA</sequence>
<evidence type="ECO:0000256" key="3">
    <source>
        <dbReference type="ARBA" id="ARBA00005712"/>
    </source>
</evidence>
<keyword evidence="13" id="KW-1185">Reference proteome</keyword>
<dbReference type="InterPro" id="IPR020546">
    <property type="entry name" value="ATP_synth_F1_dsu/esu_N"/>
</dbReference>
<evidence type="ECO:0000313" key="13">
    <source>
        <dbReference type="Proteomes" id="UP001155241"/>
    </source>
</evidence>
<comment type="subcellular location">
    <subcellularLocation>
        <location evidence="9">Cell membrane</location>
        <topology evidence="9">Peripheral membrane protein</topology>
    </subcellularLocation>
    <subcellularLocation>
        <location evidence="2">Endomembrane system</location>
        <topology evidence="2">Peripheral membrane protein</topology>
    </subcellularLocation>
</comment>
<keyword evidence="9" id="KW-1003">Cell membrane</keyword>
<dbReference type="Gene3D" id="2.60.15.10">
    <property type="entry name" value="F0F1 ATP synthase delta/epsilon subunit, N-terminal"/>
    <property type="match status" value="1"/>
</dbReference>
<dbReference type="EMBL" id="JAMXLR010000095">
    <property type="protein sequence ID" value="MCO6048153.1"/>
    <property type="molecule type" value="Genomic_DNA"/>
</dbReference>
<dbReference type="GO" id="GO:0005524">
    <property type="term" value="F:ATP binding"/>
    <property type="evidence" value="ECO:0007669"/>
    <property type="project" value="UniProtKB-UniRule"/>
</dbReference>
<comment type="caution">
    <text evidence="12">The sequence shown here is derived from an EMBL/GenBank/DDBJ whole genome shotgun (WGS) entry which is preliminary data.</text>
</comment>
<dbReference type="NCBIfam" id="TIGR01216">
    <property type="entry name" value="ATP_synt_epsi"/>
    <property type="match status" value="1"/>
</dbReference>
<dbReference type="PANTHER" id="PTHR13822">
    <property type="entry name" value="ATP SYNTHASE DELTA/EPSILON CHAIN"/>
    <property type="match status" value="1"/>
</dbReference>
<keyword evidence="6 9" id="KW-0472">Membrane</keyword>
<evidence type="ECO:0000256" key="4">
    <source>
        <dbReference type="ARBA" id="ARBA00022448"/>
    </source>
</evidence>
<dbReference type="GO" id="GO:0045259">
    <property type="term" value="C:proton-transporting ATP synthase complex"/>
    <property type="evidence" value="ECO:0007669"/>
    <property type="project" value="UniProtKB-KW"/>
</dbReference>
<dbReference type="GO" id="GO:0012505">
    <property type="term" value="C:endomembrane system"/>
    <property type="evidence" value="ECO:0007669"/>
    <property type="project" value="UniProtKB-SubCell"/>
</dbReference>
<keyword evidence="4 9" id="KW-0813">Transport</keyword>
<evidence type="ECO:0000259" key="11">
    <source>
        <dbReference type="Pfam" id="PF02823"/>
    </source>
</evidence>
<evidence type="ECO:0000256" key="6">
    <source>
        <dbReference type="ARBA" id="ARBA00023136"/>
    </source>
</evidence>
<evidence type="ECO:0000256" key="9">
    <source>
        <dbReference type="HAMAP-Rule" id="MF_00530"/>
    </source>
</evidence>
<comment type="similarity">
    <text evidence="3 9 10">Belongs to the ATPase epsilon chain family.</text>
</comment>
<dbReference type="InterPro" id="IPR001469">
    <property type="entry name" value="ATP_synth_F1_dsu/esu"/>
</dbReference>